<protein>
    <submittedName>
        <fullName evidence="2">Uncharacterized protein</fullName>
    </submittedName>
</protein>
<name>A0A5C5XKS2_9PLAN</name>
<feature type="transmembrane region" description="Helical" evidence="1">
    <location>
        <begin position="29"/>
        <end position="50"/>
    </location>
</feature>
<dbReference type="RefSeq" id="WP_165441882.1">
    <property type="nucleotide sequence ID" value="NZ_SJPG01000001.1"/>
</dbReference>
<proteinExistence type="predicted"/>
<evidence type="ECO:0000313" key="2">
    <source>
        <dbReference type="EMBL" id="TWT63454.1"/>
    </source>
</evidence>
<evidence type="ECO:0000313" key="3">
    <source>
        <dbReference type="Proteomes" id="UP000316095"/>
    </source>
</evidence>
<keyword evidence="1" id="KW-1133">Transmembrane helix</keyword>
<organism evidence="2 3">
    <name type="scientific">Rubinisphaera italica</name>
    <dbReference type="NCBI Taxonomy" id="2527969"/>
    <lineage>
        <taxon>Bacteria</taxon>
        <taxon>Pseudomonadati</taxon>
        <taxon>Planctomycetota</taxon>
        <taxon>Planctomycetia</taxon>
        <taxon>Planctomycetales</taxon>
        <taxon>Planctomycetaceae</taxon>
        <taxon>Rubinisphaera</taxon>
    </lineage>
</organism>
<keyword evidence="1" id="KW-0472">Membrane</keyword>
<accession>A0A5C5XKS2</accession>
<comment type="caution">
    <text evidence="2">The sequence shown here is derived from an EMBL/GenBank/DDBJ whole genome shotgun (WGS) entry which is preliminary data.</text>
</comment>
<sequence>MVNKIIWVTSAAIFSLIGMWSTYLCDSEYTILGTVVGLLAGLCVATIALAGEKT</sequence>
<feature type="transmembrane region" description="Helical" evidence="1">
    <location>
        <begin position="5"/>
        <end position="23"/>
    </location>
</feature>
<gene>
    <name evidence="2" type="ORF">Pan54_42070</name>
</gene>
<dbReference type="EMBL" id="SJPG01000001">
    <property type="protein sequence ID" value="TWT63454.1"/>
    <property type="molecule type" value="Genomic_DNA"/>
</dbReference>
<dbReference type="Proteomes" id="UP000316095">
    <property type="component" value="Unassembled WGS sequence"/>
</dbReference>
<keyword evidence="3" id="KW-1185">Reference proteome</keyword>
<keyword evidence="1" id="KW-0812">Transmembrane</keyword>
<dbReference type="AlphaFoldDB" id="A0A5C5XKS2"/>
<reference evidence="2 3" key="1">
    <citation type="submission" date="2019-02" db="EMBL/GenBank/DDBJ databases">
        <title>Deep-cultivation of Planctomycetes and their phenomic and genomic characterization uncovers novel biology.</title>
        <authorList>
            <person name="Wiegand S."/>
            <person name="Jogler M."/>
            <person name="Boedeker C."/>
            <person name="Pinto D."/>
            <person name="Vollmers J."/>
            <person name="Rivas-Marin E."/>
            <person name="Kohn T."/>
            <person name="Peeters S.H."/>
            <person name="Heuer A."/>
            <person name="Rast P."/>
            <person name="Oberbeckmann S."/>
            <person name="Bunk B."/>
            <person name="Jeske O."/>
            <person name="Meyerdierks A."/>
            <person name="Storesund J.E."/>
            <person name="Kallscheuer N."/>
            <person name="Luecker S."/>
            <person name="Lage O.M."/>
            <person name="Pohl T."/>
            <person name="Merkel B.J."/>
            <person name="Hornburger P."/>
            <person name="Mueller R.-W."/>
            <person name="Bruemmer F."/>
            <person name="Labrenz M."/>
            <person name="Spormann A.M."/>
            <person name="Op Den Camp H."/>
            <person name="Overmann J."/>
            <person name="Amann R."/>
            <person name="Jetten M.S.M."/>
            <person name="Mascher T."/>
            <person name="Medema M.H."/>
            <person name="Devos D.P."/>
            <person name="Kaster A.-K."/>
            <person name="Ovreas L."/>
            <person name="Rohde M."/>
            <person name="Galperin M.Y."/>
            <person name="Jogler C."/>
        </authorList>
    </citation>
    <scope>NUCLEOTIDE SEQUENCE [LARGE SCALE GENOMIC DNA]</scope>
    <source>
        <strain evidence="2 3">Pan54</strain>
    </source>
</reference>
<evidence type="ECO:0000256" key="1">
    <source>
        <dbReference type="SAM" id="Phobius"/>
    </source>
</evidence>